<sequence>MRSTHFKEILSRLERREDHFVGHFGGYILESVFQPIFSLFHCRTGGSEALVRGIAPDGRTVSAMEILSLPGKNGGDRVFLDRLLRSLHLANLSLRPKEKQWLFLNLDPYAAVAGREYGSFFEDILSHFSVLPSQVVVEILESGIDDEKLLSEAGEYYRQIGCLLAIDDFGAGHSNFDRIWSFKPDLVKVDRSMIRGAAENKRIRRLLPGIVSLLRESGSLVVLEGVETEEEARVVFETEADFVQGFYFARPGPVFSRITPLSDKRMDETLLLSMRNNKSEASVLNIAESLLSFAGKMPSTSHSEVLEADVFDTFSAFGVIRFYMLDGQGFQLGETITLRDVQNFCDSRFDPIQDAKGANWARRGYFQSAISHKGVPQISPPYLSLTGAHLCRTVSLAFESSSDAVVFCVDVDWSDSSG</sequence>
<dbReference type="OrthoDB" id="9813903at2"/>
<dbReference type="SUPFAM" id="SSF103190">
    <property type="entry name" value="Sensory domain-like"/>
    <property type="match status" value="1"/>
</dbReference>
<feature type="domain" description="EAL" evidence="1">
    <location>
        <begin position="10"/>
        <end position="265"/>
    </location>
</feature>
<evidence type="ECO:0000313" key="3">
    <source>
        <dbReference type="Proteomes" id="UP000007382"/>
    </source>
</evidence>
<evidence type="ECO:0000259" key="1">
    <source>
        <dbReference type="PROSITE" id="PS50883"/>
    </source>
</evidence>
<dbReference type="InterPro" id="IPR001633">
    <property type="entry name" value="EAL_dom"/>
</dbReference>
<dbReference type="PANTHER" id="PTHR33121:SF76">
    <property type="entry name" value="SIGNALING PROTEIN"/>
    <property type="match status" value="1"/>
</dbReference>
<dbReference type="InterPro" id="IPR050706">
    <property type="entry name" value="Cyclic-di-GMP_PDE-like"/>
</dbReference>
<dbReference type="AlphaFoldDB" id="I0IQE0"/>
<dbReference type="RefSeq" id="WP_014449973.1">
    <property type="nucleotide sequence ID" value="NC_017094.1"/>
</dbReference>
<dbReference type="KEGG" id="lfc:LFE_1811"/>
<reference evidence="3" key="2">
    <citation type="submission" date="2012-03" db="EMBL/GenBank/DDBJ databases">
        <title>The complete genome sequence of the pioneer microbe on fresh volcanic deposit, Leptospirillum ferrooxidans strain C2-3.</title>
        <authorList>
            <person name="Fujimura R."/>
            <person name="Sato Y."/>
            <person name="Nishizawa T."/>
            <person name="Nanba K."/>
            <person name="Oshima K."/>
            <person name="Hattori M."/>
            <person name="Kamijo T."/>
            <person name="Ohta H."/>
        </authorList>
    </citation>
    <scope>NUCLEOTIDE SEQUENCE [LARGE SCALE GENOMIC DNA]</scope>
    <source>
        <strain evidence="3">C2-3</strain>
    </source>
</reference>
<keyword evidence="3" id="KW-1185">Reference proteome</keyword>
<dbReference type="PROSITE" id="PS50883">
    <property type="entry name" value="EAL"/>
    <property type="match status" value="1"/>
</dbReference>
<dbReference type="InterPro" id="IPR029151">
    <property type="entry name" value="Sensor-like_sf"/>
</dbReference>
<dbReference type="STRING" id="1162668.LFE_1811"/>
<name>I0IQE0_LEPFC</name>
<evidence type="ECO:0000313" key="2">
    <source>
        <dbReference type="EMBL" id="BAM07489.1"/>
    </source>
</evidence>
<dbReference type="HOGENOM" id="CLU_015702_0_0_0"/>
<dbReference type="Proteomes" id="UP000007382">
    <property type="component" value="Chromosome"/>
</dbReference>
<dbReference type="InterPro" id="IPR035919">
    <property type="entry name" value="EAL_sf"/>
</dbReference>
<dbReference type="Gene3D" id="3.30.450.20">
    <property type="entry name" value="PAS domain"/>
    <property type="match status" value="1"/>
</dbReference>
<dbReference type="GO" id="GO:0071111">
    <property type="term" value="F:cyclic-guanylate-specific phosphodiesterase activity"/>
    <property type="evidence" value="ECO:0007669"/>
    <property type="project" value="InterPro"/>
</dbReference>
<dbReference type="PANTHER" id="PTHR33121">
    <property type="entry name" value="CYCLIC DI-GMP PHOSPHODIESTERASE PDEF"/>
    <property type="match status" value="1"/>
</dbReference>
<dbReference type="CDD" id="cd01948">
    <property type="entry name" value="EAL"/>
    <property type="match status" value="1"/>
</dbReference>
<accession>I0IQE0</accession>
<dbReference type="Gene3D" id="3.20.20.450">
    <property type="entry name" value="EAL domain"/>
    <property type="match status" value="1"/>
</dbReference>
<dbReference type="eggNOG" id="COG2200">
    <property type="taxonomic scope" value="Bacteria"/>
</dbReference>
<reference evidence="2 3" key="1">
    <citation type="journal article" date="2012" name="J. Bacteriol.">
        <title>Complete Genome Sequence of Leptospirillum ferrooxidans Strain C2-3, Isolated from a Fresh Volcanic Ash Deposit on the Island of Miyake, Japan.</title>
        <authorList>
            <person name="Fujimura R."/>
            <person name="Sato Y."/>
            <person name="Nishizawa T."/>
            <person name="Oshima K."/>
            <person name="Kim S.-W."/>
            <person name="Hattori M."/>
            <person name="Kamijo T."/>
            <person name="Ohta H."/>
        </authorList>
    </citation>
    <scope>NUCLEOTIDE SEQUENCE [LARGE SCALE GENOMIC DNA]</scope>
    <source>
        <strain evidence="2 3">C2-3</strain>
    </source>
</reference>
<dbReference type="SMART" id="SM00052">
    <property type="entry name" value="EAL"/>
    <property type="match status" value="1"/>
</dbReference>
<dbReference type="PATRIC" id="fig|1162668.3.peg.2151"/>
<organism evidence="2 3">
    <name type="scientific">Leptospirillum ferrooxidans (strain C2-3)</name>
    <dbReference type="NCBI Taxonomy" id="1162668"/>
    <lineage>
        <taxon>Bacteria</taxon>
        <taxon>Pseudomonadati</taxon>
        <taxon>Nitrospirota</taxon>
        <taxon>Nitrospiria</taxon>
        <taxon>Nitrospirales</taxon>
        <taxon>Nitrospiraceae</taxon>
        <taxon>Leptospirillum</taxon>
    </lineage>
</organism>
<dbReference type="SUPFAM" id="SSF141868">
    <property type="entry name" value="EAL domain-like"/>
    <property type="match status" value="1"/>
</dbReference>
<gene>
    <name evidence="2" type="ordered locus">LFE_1811</name>
</gene>
<proteinExistence type="predicted"/>
<protein>
    <submittedName>
        <fullName evidence="2">Putative diguanylate phosphodiesterase</fullName>
    </submittedName>
</protein>
<dbReference type="EMBL" id="AP012342">
    <property type="protein sequence ID" value="BAM07489.1"/>
    <property type="molecule type" value="Genomic_DNA"/>
</dbReference>
<dbReference type="Pfam" id="PF00563">
    <property type="entry name" value="EAL"/>
    <property type="match status" value="1"/>
</dbReference>